<comment type="subunit">
    <text evidence="6">Associates with the pre-60S ribosomal particle.</text>
</comment>
<feature type="region of interest" description="Disordered" evidence="7">
    <location>
        <begin position="272"/>
        <end position="313"/>
    </location>
</feature>
<feature type="compositionally biased region" description="Acidic residues" evidence="7">
    <location>
        <begin position="272"/>
        <end position="293"/>
    </location>
</feature>
<comment type="function">
    <text evidence="1">Ribosomal protein P0 is the functional equivalent of E.coli protein L10.</text>
</comment>
<feature type="domain" description="Large ribosomal subunit protein uL10-like insertion" evidence="8">
    <location>
        <begin position="126"/>
        <end position="180"/>
    </location>
</feature>
<dbReference type="GO" id="GO:0005737">
    <property type="term" value="C:cytoplasm"/>
    <property type="evidence" value="ECO:0007669"/>
    <property type="project" value="UniProtKB-SubCell"/>
</dbReference>
<dbReference type="STRING" id="145388.A0A0D2K1C6"/>
<dbReference type="Gene3D" id="3.30.70.1730">
    <property type="match status" value="1"/>
</dbReference>
<dbReference type="FunFam" id="3.30.70.1730:FF:000005">
    <property type="entry name" value="Ribosome assembly factor mrt4"/>
    <property type="match status" value="1"/>
</dbReference>
<dbReference type="Proteomes" id="UP000054498">
    <property type="component" value="Unassembled WGS sequence"/>
</dbReference>
<dbReference type="Pfam" id="PF17777">
    <property type="entry name" value="RL10P_insert"/>
    <property type="match status" value="1"/>
</dbReference>
<keyword evidence="4 6" id="KW-0963">Cytoplasm</keyword>
<feature type="region of interest" description="Disordered" evidence="7">
    <location>
        <begin position="204"/>
        <end position="223"/>
    </location>
</feature>
<dbReference type="InterPro" id="IPR043141">
    <property type="entry name" value="Ribosomal_uL10-like_sf"/>
</dbReference>
<name>A0A0D2K1C6_9CHLO</name>
<evidence type="ECO:0000256" key="4">
    <source>
        <dbReference type="ARBA" id="ARBA00022490"/>
    </source>
</evidence>
<keyword evidence="6" id="KW-0690">Ribosome biogenesis</keyword>
<reference evidence="9 10" key="1">
    <citation type="journal article" date="2013" name="BMC Genomics">
        <title>Reconstruction of the lipid metabolism for the microalga Monoraphidium neglectum from its genome sequence reveals characteristics suitable for biofuel production.</title>
        <authorList>
            <person name="Bogen C."/>
            <person name="Al-Dilaimi A."/>
            <person name="Albersmeier A."/>
            <person name="Wichmann J."/>
            <person name="Grundmann M."/>
            <person name="Rupp O."/>
            <person name="Lauersen K.J."/>
            <person name="Blifernez-Klassen O."/>
            <person name="Kalinowski J."/>
            <person name="Goesmann A."/>
            <person name="Mussgnug J.H."/>
            <person name="Kruse O."/>
        </authorList>
    </citation>
    <scope>NUCLEOTIDE SEQUENCE [LARGE SCALE GENOMIC DNA]</scope>
    <source>
        <strain evidence="9 10">SAG 48.87</strain>
    </source>
</reference>
<evidence type="ECO:0000256" key="1">
    <source>
        <dbReference type="ARBA" id="ARBA00002200"/>
    </source>
</evidence>
<evidence type="ECO:0000313" key="10">
    <source>
        <dbReference type="Proteomes" id="UP000054498"/>
    </source>
</evidence>
<protein>
    <recommendedName>
        <fullName evidence="6">Ribosome assembly factor mrt4</fullName>
    </recommendedName>
</protein>
<dbReference type="GO" id="GO:0003723">
    <property type="term" value="F:RNA binding"/>
    <property type="evidence" value="ECO:0007669"/>
    <property type="project" value="TreeGrafter"/>
</dbReference>
<keyword evidence="5 6" id="KW-0539">Nucleus</keyword>
<dbReference type="GO" id="GO:0030687">
    <property type="term" value="C:preribosome, large subunit precursor"/>
    <property type="evidence" value="ECO:0007669"/>
    <property type="project" value="TreeGrafter"/>
</dbReference>
<dbReference type="InterPro" id="IPR033867">
    <property type="entry name" value="Mrt4"/>
</dbReference>
<dbReference type="CDD" id="cd05796">
    <property type="entry name" value="Ribosomal_P0_like"/>
    <property type="match status" value="1"/>
</dbReference>
<keyword evidence="10" id="KW-1185">Reference proteome</keyword>
<evidence type="ECO:0000256" key="3">
    <source>
        <dbReference type="ARBA" id="ARBA00008889"/>
    </source>
</evidence>
<dbReference type="AlphaFoldDB" id="A0A0D2K1C6"/>
<evidence type="ECO:0000256" key="6">
    <source>
        <dbReference type="RuleBase" id="RU364039"/>
    </source>
</evidence>
<dbReference type="InterPro" id="IPR001790">
    <property type="entry name" value="Ribosomal_uL10"/>
</dbReference>
<comment type="similarity">
    <text evidence="3 6">Belongs to the universal ribosomal protein uL10 family.</text>
</comment>
<dbReference type="InterPro" id="IPR051742">
    <property type="entry name" value="Ribosome_Assembly_uL10"/>
</dbReference>
<dbReference type="GeneID" id="25736421"/>
<dbReference type="GO" id="GO:0005730">
    <property type="term" value="C:nucleolus"/>
    <property type="evidence" value="ECO:0007669"/>
    <property type="project" value="UniProtKB-SubCell"/>
</dbReference>
<dbReference type="Pfam" id="PF00466">
    <property type="entry name" value="Ribosomal_L10"/>
    <property type="match status" value="1"/>
</dbReference>
<feature type="compositionally biased region" description="Low complexity" evidence="7">
    <location>
        <begin position="210"/>
        <end position="223"/>
    </location>
</feature>
<sequence length="313" mass="33985">MPKSKRNKVVALSKTKKKDREWKEGLVTQVRNAVDSYPNVYVFKFHNMRNEKFKELRDELKDSSRFLMGSNKMLQVALGKTEADEYRANLHLLSARLKGHVGLLFTKLPRDEVVRVMGQFEHEDYARPGSLAIADFSLSAGPLSGPRGPMVHTMEPQLRKHGLPTRLNKGVVELLADHTVGGRRGAAQTQGRAAVAAQELGDGPASFASGEAPPRGAGPLPAGAMGHQRAVLVCRAGKPLDPNQAALLRAFEIKMATFRFTLLAAWSEDGDAYESLAEDEEEDEEEGEGDEDGGGGFEGFEGVEMVGVGGASE</sequence>
<dbReference type="KEGG" id="mng:MNEG_3543"/>
<dbReference type="Gene3D" id="3.90.105.20">
    <property type="match status" value="1"/>
</dbReference>
<dbReference type="InterPro" id="IPR040637">
    <property type="entry name" value="Ribosomal_uL10-like_insert"/>
</dbReference>
<dbReference type="SUPFAM" id="SSF160369">
    <property type="entry name" value="Ribosomal protein L10-like"/>
    <property type="match status" value="1"/>
</dbReference>
<dbReference type="GO" id="GO:0000027">
    <property type="term" value="P:ribosomal large subunit assembly"/>
    <property type="evidence" value="ECO:0007669"/>
    <property type="project" value="InterPro"/>
</dbReference>
<evidence type="ECO:0000256" key="5">
    <source>
        <dbReference type="ARBA" id="ARBA00023242"/>
    </source>
</evidence>
<dbReference type="PANTHER" id="PTHR45841">
    <property type="entry name" value="MRNA TURNOVER PROTEIN 4 MRTO4"/>
    <property type="match status" value="1"/>
</dbReference>
<evidence type="ECO:0000256" key="7">
    <source>
        <dbReference type="SAM" id="MobiDB-lite"/>
    </source>
</evidence>
<comment type="subcellular location">
    <subcellularLocation>
        <location evidence="6">Cytoplasm</location>
    </subcellularLocation>
    <subcellularLocation>
        <location evidence="6">Nucleus</location>
        <location evidence="6">Nucleolus</location>
    </subcellularLocation>
</comment>
<dbReference type="RefSeq" id="XP_013903437.1">
    <property type="nucleotide sequence ID" value="XM_014047983.1"/>
</dbReference>
<evidence type="ECO:0000259" key="8">
    <source>
        <dbReference type="Pfam" id="PF17777"/>
    </source>
</evidence>
<accession>A0A0D2K1C6</accession>
<dbReference type="GO" id="GO:0000956">
    <property type="term" value="P:nuclear-transcribed mRNA catabolic process"/>
    <property type="evidence" value="ECO:0007669"/>
    <property type="project" value="TreeGrafter"/>
</dbReference>
<dbReference type="GO" id="GO:0006364">
    <property type="term" value="P:rRNA processing"/>
    <property type="evidence" value="ECO:0007669"/>
    <property type="project" value="TreeGrafter"/>
</dbReference>
<dbReference type="EMBL" id="KK100668">
    <property type="protein sequence ID" value="KIZ04418.1"/>
    <property type="molecule type" value="Genomic_DNA"/>
</dbReference>
<dbReference type="OrthoDB" id="10262308at2759"/>
<comment type="function">
    <text evidence="2 6">Component of the ribosome assembly machinery. Nuclear paralog of the ribosomal protein P0, it binds pre-60S subunits at an early stage of assembly in the nucleolus, and is replaced by P0 in cytoplasmic pre-60S subunits and mature 80S ribosomes.</text>
</comment>
<gene>
    <name evidence="9" type="ORF">MNEG_3543</name>
</gene>
<dbReference type="PANTHER" id="PTHR45841:SF1">
    <property type="entry name" value="MRNA TURNOVER PROTEIN 4 HOMOLOG"/>
    <property type="match status" value="1"/>
</dbReference>
<evidence type="ECO:0000256" key="2">
    <source>
        <dbReference type="ARBA" id="ARBA00004046"/>
    </source>
</evidence>
<organism evidence="9 10">
    <name type="scientific">Monoraphidium neglectum</name>
    <dbReference type="NCBI Taxonomy" id="145388"/>
    <lineage>
        <taxon>Eukaryota</taxon>
        <taxon>Viridiplantae</taxon>
        <taxon>Chlorophyta</taxon>
        <taxon>core chlorophytes</taxon>
        <taxon>Chlorophyceae</taxon>
        <taxon>CS clade</taxon>
        <taxon>Sphaeropleales</taxon>
        <taxon>Selenastraceae</taxon>
        <taxon>Monoraphidium</taxon>
    </lineage>
</organism>
<dbReference type="InterPro" id="IPR043164">
    <property type="entry name" value="Ribosomal_uL10-like_insert_sf"/>
</dbReference>
<evidence type="ECO:0000313" key="9">
    <source>
        <dbReference type="EMBL" id="KIZ04418.1"/>
    </source>
</evidence>
<proteinExistence type="inferred from homology"/>